<dbReference type="GO" id="GO:0005509">
    <property type="term" value="F:calcium ion binding"/>
    <property type="evidence" value="ECO:0007669"/>
    <property type="project" value="InterPro"/>
</dbReference>
<name>A0AAN9UPR4_9PEZI</name>
<protein>
    <recommendedName>
        <fullName evidence="9">alpha-1,2-Mannosidase</fullName>
        <ecNumber evidence="9">3.2.1.-</ecNumber>
    </recommendedName>
</protein>
<gene>
    <name evidence="10" type="ORF">SLS62_008860</name>
</gene>
<reference evidence="10 11" key="1">
    <citation type="submission" date="2024-02" db="EMBL/GenBank/DDBJ databases">
        <title>De novo assembly and annotation of 12 fungi associated with fruit tree decline syndrome in Ontario, Canada.</title>
        <authorList>
            <person name="Sulman M."/>
            <person name="Ellouze W."/>
            <person name="Ilyukhin E."/>
        </authorList>
    </citation>
    <scope>NUCLEOTIDE SEQUENCE [LARGE SCALE GENOMIC DNA]</scope>
    <source>
        <strain evidence="10 11">M11/M66-122</strain>
    </source>
</reference>
<dbReference type="Pfam" id="PF01532">
    <property type="entry name" value="Glyco_hydro_47"/>
    <property type="match status" value="1"/>
</dbReference>
<proteinExistence type="inferred from homology"/>
<dbReference type="EMBL" id="JAKJXP020000086">
    <property type="protein sequence ID" value="KAK7747824.1"/>
    <property type="molecule type" value="Genomic_DNA"/>
</dbReference>
<accession>A0AAN9UPR4</accession>
<dbReference type="GO" id="GO:0005783">
    <property type="term" value="C:endoplasmic reticulum"/>
    <property type="evidence" value="ECO:0007669"/>
    <property type="project" value="TreeGrafter"/>
</dbReference>
<evidence type="ECO:0000256" key="7">
    <source>
        <dbReference type="PIRSR" id="PIRSR601382-2"/>
    </source>
</evidence>
<comment type="pathway">
    <text evidence="2">Protein modification; protein glycosylation.</text>
</comment>
<dbReference type="InterPro" id="IPR050749">
    <property type="entry name" value="Glycosyl_Hydrolase_47"/>
</dbReference>
<feature type="binding site" evidence="7">
    <location>
        <position position="417"/>
    </location>
    <ligand>
        <name>Ca(2+)</name>
        <dbReference type="ChEBI" id="CHEBI:29108"/>
    </ligand>
</feature>
<feature type="active site" evidence="6">
    <location>
        <position position="329"/>
    </location>
</feature>
<dbReference type="PANTHER" id="PTHR11742:SF89">
    <property type="entry name" value="ALPHA-1,2-MANNOSIDASE"/>
    <property type="match status" value="1"/>
</dbReference>
<comment type="caution">
    <text evidence="10">The sequence shown here is derived from an EMBL/GenBank/DDBJ whole genome shotgun (WGS) entry which is preliminary data.</text>
</comment>
<sequence>MDMHDEFERAVVATAGIDFEKSSLDQVNAFETTIRYLGGFLSAYDLSGDLRLLHKAREVGDMLYVAFDTPNRMPITRWDFNNAAQGGEQEASEWASIAEIGSLCMEFTRLSLLTGDSKWFDATERITEVLSTQQNKTKLPGMWPISINPKDLNFHGDNSFGLGAMADSVFEYLPKMSALTGGLLPTYEEMYRYAMDTTKANNIYRPMTPDNADILVSGTVHVNDADDGREVPMLDHGGQHLVCFAGGMFAIGARLFERPNDVEVARRLTQGCIWTYESMPHGIMPETFRMEPCASSGGPCNWDEMLIAEKRLPKGFTEIPDARYMLRPEAIESVFVLYRVTGESSWLEHAWGMFEAIQRNTKTDLANAALADVSVTGSKPPQTDSMESFWMGETLKYFYLIFSEPDLVSLDEYMFNTEAHPLKRLVR</sequence>
<dbReference type="PANTHER" id="PTHR11742">
    <property type="entry name" value="MANNOSYL-OLIGOSACCHARIDE ALPHA-1,2-MANNOSIDASE-RELATED"/>
    <property type="match status" value="1"/>
</dbReference>
<evidence type="ECO:0000256" key="8">
    <source>
        <dbReference type="PIRSR" id="PIRSR601382-3"/>
    </source>
</evidence>
<evidence type="ECO:0000256" key="5">
    <source>
        <dbReference type="ARBA" id="ARBA00023157"/>
    </source>
</evidence>
<keyword evidence="7" id="KW-0106">Calcium</keyword>
<dbReference type="Proteomes" id="UP001320420">
    <property type="component" value="Unassembled WGS sequence"/>
</dbReference>
<keyword evidence="5 8" id="KW-1015">Disulfide bond</keyword>
<evidence type="ECO:0000256" key="9">
    <source>
        <dbReference type="RuleBase" id="RU361193"/>
    </source>
</evidence>
<keyword evidence="7" id="KW-0479">Metal-binding</keyword>
<evidence type="ECO:0000256" key="1">
    <source>
        <dbReference type="ARBA" id="ARBA00001913"/>
    </source>
</evidence>
<dbReference type="GO" id="GO:0005975">
    <property type="term" value="P:carbohydrate metabolic process"/>
    <property type="evidence" value="ECO:0007669"/>
    <property type="project" value="InterPro"/>
</dbReference>
<comment type="cofactor">
    <cofactor evidence="1 7">
        <name>Ca(2+)</name>
        <dbReference type="ChEBI" id="CHEBI:29108"/>
    </cofactor>
</comment>
<evidence type="ECO:0000256" key="3">
    <source>
        <dbReference type="ARBA" id="ARBA00007658"/>
    </source>
</evidence>
<dbReference type="SUPFAM" id="SSF48225">
    <property type="entry name" value="Seven-hairpin glycosidases"/>
    <property type="match status" value="1"/>
</dbReference>
<dbReference type="PRINTS" id="PR00747">
    <property type="entry name" value="GLYHDRLASE47"/>
</dbReference>
<keyword evidence="11" id="KW-1185">Reference proteome</keyword>
<keyword evidence="9" id="KW-0326">Glycosidase</keyword>
<evidence type="ECO:0000313" key="10">
    <source>
        <dbReference type="EMBL" id="KAK7747824.1"/>
    </source>
</evidence>
<evidence type="ECO:0000256" key="4">
    <source>
        <dbReference type="ARBA" id="ARBA00022801"/>
    </source>
</evidence>
<feature type="active site" description="Proton donor" evidence="6">
    <location>
        <position position="286"/>
    </location>
</feature>
<dbReference type="AlphaFoldDB" id="A0AAN9UPR4"/>
<dbReference type="Gene3D" id="1.50.10.10">
    <property type="match status" value="1"/>
</dbReference>
<dbReference type="GO" id="GO:0036503">
    <property type="term" value="P:ERAD pathway"/>
    <property type="evidence" value="ECO:0007669"/>
    <property type="project" value="UniProtKB-ARBA"/>
</dbReference>
<dbReference type="GO" id="GO:0016020">
    <property type="term" value="C:membrane"/>
    <property type="evidence" value="ECO:0007669"/>
    <property type="project" value="InterPro"/>
</dbReference>
<dbReference type="GO" id="GO:0004571">
    <property type="term" value="F:mannosyl-oligosaccharide 1,2-alpha-mannosidase activity"/>
    <property type="evidence" value="ECO:0007669"/>
    <property type="project" value="InterPro"/>
</dbReference>
<keyword evidence="4 9" id="KW-0378">Hydrolase</keyword>
<dbReference type="InterPro" id="IPR036026">
    <property type="entry name" value="Seven-hairpin_glycosidases"/>
</dbReference>
<feature type="disulfide bond" evidence="8">
    <location>
        <begin position="243"/>
        <end position="272"/>
    </location>
</feature>
<organism evidence="10 11">
    <name type="scientific">Diatrype stigma</name>
    <dbReference type="NCBI Taxonomy" id="117547"/>
    <lineage>
        <taxon>Eukaryota</taxon>
        <taxon>Fungi</taxon>
        <taxon>Dikarya</taxon>
        <taxon>Ascomycota</taxon>
        <taxon>Pezizomycotina</taxon>
        <taxon>Sordariomycetes</taxon>
        <taxon>Xylariomycetidae</taxon>
        <taxon>Xylariales</taxon>
        <taxon>Diatrypaceae</taxon>
        <taxon>Diatrype</taxon>
    </lineage>
</organism>
<dbReference type="InterPro" id="IPR001382">
    <property type="entry name" value="Glyco_hydro_47"/>
</dbReference>
<dbReference type="EC" id="3.2.1.-" evidence="9"/>
<evidence type="ECO:0000256" key="2">
    <source>
        <dbReference type="ARBA" id="ARBA00004922"/>
    </source>
</evidence>
<feature type="active site" description="Proton donor" evidence="6">
    <location>
        <position position="31"/>
    </location>
</feature>
<feature type="active site" evidence="6">
    <location>
        <position position="167"/>
    </location>
</feature>
<dbReference type="InterPro" id="IPR012341">
    <property type="entry name" value="6hp_glycosidase-like_sf"/>
</dbReference>
<evidence type="ECO:0000313" key="11">
    <source>
        <dbReference type="Proteomes" id="UP001320420"/>
    </source>
</evidence>
<comment type="similarity">
    <text evidence="3 9">Belongs to the glycosyl hydrolase 47 family.</text>
</comment>
<evidence type="ECO:0000256" key="6">
    <source>
        <dbReference type="PIRSR" id="PIRSR601382-1"/>
    </source>
</evidence>